<dbReference type="InterPro" id="IPR027024">
    <property type="entry name" value="UCP027386_ABC_sbc_TM0202"/>
</dbReference>
<dbReference type="InterPro" id="IPR015168">
    <property type="entry name" value="SsuA/THI5"/>
</dbReference>
<accession>A0A4R1KXE7</accession>
<reference evidence="3 4" key="1">
    <citation type="submission" date="2019-03" db="EMBL/GenBank/DDBJ databases">
        <title>Genomic Encyclopedia of Type Strains, Phase IV (KMG-IV): sequencing the most valuable type-strain genomes for metagenomic binning, comparative biology and taxonomic classification.</title>
        <authorList>
            <person name="Goeker M."/>
        </authorList>
    </citation>
    <scope>NUCLEOTIDE SEQUENCE [LARGE SCALE GENOMIC DNA]</scope>
    <source>
        <strain evidence="3 4">DSM 10053</strain>
    </source>
</reference>
<dbReference type="PROSITE" id="PS51318">
    <property type="entry name" value="TAT"/>
    <property type="match status" value="1"/>
</dbReference>
<evidence type="ECO:0000259" key="2">
    <source>
        <dbReference type="Pfam" id="PF09084"/>
    </source>
</evidence>
<evidence type="ECO:0000313" key="3">
    <source>
        <dbReference type="EMBL" id="TCK70065.1"/>
    </source>
</evidence>
<dbReference type="Pfam" id="PF09084">
    <property type="entry name" value="NMT1"/>
    <property type="match status" value="1"/>
</dbReference>
<dbReference type="AlphaFoldDB" id="A0A4R1KXE7"/>
<dbReference type="EMBL" id="SMGJ01000003">
    <property type="protein sequence ID" value="TCK70065.1"/>
    <property type="molecule type" value="Genomic_DNA"/>
</dbReference>
<evidence type="ECO:0000313" key="4">
    <source>
        <dbReference type="Proteomes" id="UP000295496"/>
    </source>
</evidence>
<feature type="signal peptide" evidence="1">
    <location>
        <begin position="1"/>
        <end position="28"/>
    </location>
</feature>
<dbReference type="PANTHER" id="PTHR30024">
    <property type="entry name" value="ALIPHATIC SULFONATES-BINDING PROTEIN-RELATED"/>
    <property type="match status" value="1"/>
</dbReference>
<gene>
    <name evidence="3" type="ORF">EV692_1289</name>
</gene>
<dbReference type="SUPFAM" id="SSF53850">
    <property type="entry name" value="Periplasmic binding protein-like II"/>
    <property type="match status" value="1"/>
</dbReference>
<comment type="caution">
    <text evidence="3">The sequence shown here is derived from an EMBL/GenBank/DDBJ whole genome shotgun (WGS) entry which is preliminary data.</text>
</comment>
<feature type="chain" id="PRO_5030099115" evidence="1">
    <location>
        <begin position="29"/>
        <end position="326"/>
    </location>
</feature>
<dbReference type="RefSeq" id="WP_132301673.1">
    <property type="nucleotide sequence ID" value="NZ_CP170642.1"/>
</dbReference>
<keyword evidence="1" id="KW-0732">Signal</keyword>
<protein>
    <submittedName>
        <fullName evidence="3">NitT/TauT family transport system substrate-binding protein</fullName>
    </submittedName>
</protein>
<dbReference type="PANTHER" id="PTHR30024:SF46">
    <property type="entry name" value="ABC TRANSPORTER, SUBSTRATE-BINDING LIPOPROTEIN"/>
    <property type="match status" value="1"/>
</dbReference>
<dbReference type="InterPro" id="IPR006311">
    <property type="entry name" value="TAT_signal"/>
</dbReference>
<sequence length="326" mass="35664">MNTEIQRRTFLKLSSALLLSSAAPRLFAASKTAFTIYGAPALPSLTIAVATLQGQLAKQADTSLKIWKNPDQLRAGVASGEFKVMMSPSNVGVNLQNQGQNVGMINILTNGIVQLLGKNDISSPEQLVGKKVIMPFKNDMPDITFRALLKQRGIDESKVDITYTATPAEAVSLFLTQPFDIAYLPEPLASACILKGKKMGVEVVRTFDFLQSWAESFNTQPIIPQAGIIANRDFYQAHVADFELLHQDLQSALTWVKNNPQSAAEIGTNYFPAPAPAIANAIPHANLTVRKGSEIKEELLKFYDIVLRYNPKLLGGKLPADDFFLC</sequence>
<evidence type="ECO:0000256" key="1">
    <source>
        <dbReference type="SAM" id="SignalP"/>
    </source>
</evidence>
<name>A0A4R1KXE7_9PAST</name>
<keyword evidence="4" id="KW-1185">Reference proteome</keyword>
<feature type="domain" description="SsuA/THI5-like" evidence="2">
    <location>
        <begin position="77"/>
        <end position="183"/>
    </location>
</feature>
<dbReference type="Gene3D" id="3.40.190.10">
    <property type="entry name" value="Periplasmic binding protein-like II"/>
    <property type="match status" value="2"/>
</dbReference>
<dbReference type="Proteomes" id="UP000295496">
    <property type="component" value="Unassembled WGS sequence"/>
</dbReference>
<dbReference type="PIRSF" id="PIRSF027386">
    <property type="entry name" value="UCP027386_ABC_sbc_TM0202"/>
    <property type="match status" value="1"/>
</dbReference>
<proteinExistence type="predicted"/>
<organism evidence="3 4">
    <name type="scientific">Lonepinella koalarum</name>
    <dbReference type="NCBI Taxonomy" id="53417"/>
    <lineage>
        <taxon>Bacteria</taxon>
        <taxon>Pseudomonadati</taxon>
        <taxon>Pseudomonadota</taxon>
        <taxon>Gammaproteobacteria</taxon>
        <taxon>Pasteurellales</taxon>
        <taxon>Pasteurellaceae</taxon>
        <taxon>Lonepinella</taxon>
    </lineage>
</organism>